<evidence type="ECO:0000313" key="2">
    <source>
        <dbReference type="EMBL" id="EDT70211.1"/>
    </source>
</evidence>
<gene>
    <name evidence="2" type="ORF">CJD_A0324</name>
</gene>
<comment type="caution">
    <text evidence="2">The sequence shown here is derived from an EMBL/GenBank/DDBJ whole genome shotgun (WGS) entry which is preliminary data.</text>
</comment>
<evidence type="ECO:0000313" key="3">
    <source>
        <dbReference type="Proteomes" id="UP000003188"/>
    </source>
</evidence>
<reference evidence="2 3" key="1">
    <citation type="submission" date="2008-03" db="EMBL/GenBank/DDBJ databases">
        <authorList>
            <person name="Paulsen I."/>
            <person name="Sebastian Y."/>
        </authorList>
    </citation>
    <scope>NUCLEOTIDE SEQUENCE [LARGE SCALE GENOMIC DNA]</scope>
    <source>
        <strain evidence="3">D str. JGS1721</strain>
    </source>
</reference>
<protein>
    <submittedName>
        <fullName evidence="2">Protein DpnD</fullName>
    </submittedName>
</protein>
<name>B1V7K2_CLOPF</name>
<sequence length="59" mass="7139">MKKFKIKIVETLEREVFVNANSEKEAMNIVQSLYENEDIVLDSNDFKEVEFFRRYLYGQ</sequence>
<evidence type="ECO:0000259" key="1">
    <source>
        <dbReference type="Pfam" id="PF14207"/>
    </source>
</evidence>
<dbReference type="Pfam" id="PF14207">
    <property type="entry name" value="DpnD-PcfM"/>
    <property type="match status" value="1"/>
</dbReference>
<dbReference type="RefSeq" id="WP_003476362.1">
    <property type="nucleotide sequence ID" value="NZ_ABOO01000066.1"/>
</dbReference>
<dbReference type="Proteomes" id="UP000003188">
    <property type="component" value="Unassembled WGS sequence"/>
</dbReference>
<accession>B1V7K2</accession>
<feature type="domain" description="DpnD/PcfM-like C-terminal" evidence="1">
    <location>
        <begin position="5"/>
        <end position="48"/>
    </location>
</feature>
<proteinExistence type="predicted"/>
<dbReference type="InterPro" id="IPR025575">
    <property type="entry name" value="DpnD/PcfM_C"/>
</dbReference>
<dbReference type="EMBL" id="ABOO01000066">
    <property type="protein sequence ID" value="EDT70211.1"/>
    <property type="molecule type" value="Genomic_DNA"/>
</dbReference>
<organism evidence="2 3">
    <name type="scientific">Clostridium perfringens D str. JGS1721</name>
    <dbReference type="NCBI Taxonomy" id="488537"/>
    <lineage>
        <taxon>Bacteria</taxon>
        <taxon>Bacillati</taxon>
        <taxon>Bacillota</taxon>
        <taxon>Clostridia</taxon>
        <taxon>Eubacteriales</taxon>
        <taxon>Clostridiaceae</taxon>
        <taxon>Clostridium</taxon>
    </lineage>
</organism>
<dbReference type="AlphaFoldDB" id="B1V7K2"/>